<dbReference type="PANTHER" id="PTHR42812">
    <property type="entry name" value="BETA-XYLOSIDASE"/>
    <property type="match status" value="1"/>
</dbReference>
<dbReference type="InterPro" id="IPR006710">
    <property type="entry name" value="Glyco_hydro_43"/>
</dbReference>
<accession>A0A0C3GM09</accession>
<dbReference type="AlphaFoldDB" id="A0A0C3GM09"/>
<dbReference type="Pfam" id="PF04616">
    <property type="entry name" value="Glyco_hydro_43"/>
    <property type="match status" value="1"/>
</dbReference>
<dbReference type="SUPFAM" id="SSF75005">
    <property type="entry name" value="Arabinanase/levansucrase/invertase"/>
    <property type="match status" value="1"/>
</dbReference>
<evidence type="ECO:0000256" key="2">
    <source>
        <dbReference type="ARBA" id="ARBA00022801"/>
    </source>
</evidence>
<dbReference type="PANTHER" id="PTHR42812:SF12">
    <property type="entry name" value="BETA-XYLOSIDASE-RELATED"/>
    <property type="match status" value="1"/>
</dbReference>
<dbReference type="InterPro" id="IPR023296">
    <property type="entry name" value="Glyco_hydro_beta-prop_sf"/>
</dbReference>
<reference evidence="5" key="2">
    <citation type="submission" date="2015-01" db="EMBL/GenBank/DDBJ databases">
        <title>Evolutionary Origins and Diversification of the Mycorrhizal Mutualists.</title>
        <authorList>
            <consortium name="DOE Joint Genome Institute"/>
            <consortium name="Mycorrhizal Genomics Consortium"/>
            <person name="Kohler A."/>
            <person name="Kuo A."/>
            <person name="Nagy L.G."/>
            <person name="Floudas D."/>
            <person name="Copeland A."/>
            <person name="Barry K.W."/>
            <person name="Cichocki N."/>
            <person name="Veneault-Fourrey C."/>
            <person name="LaButti K."/>
            <person name="Lindquist E.A."/>
            <person name="Lipzen A."/>
            <person name="Lundell T."/>
            <person name="Morin E."/>
            <person name="Murat C."/>
            <person name="Riley R."/>
            <person name="Ohm R."/>
            <person name="Sun H."/>
            <person name="Tunlid A."/>
            <person name="Henrissat B."/>
            <person name="Grigoriev I.V."/>
            <person name="Hibbett D.S."/>
            <person name="Martin F."/>
        </authorList>
    </citation>
    <scope>NUCLEOTIDE SEQUENCE [LARGE SCALE GENOMIC DNA]</scope>
    <source>
        <strain evidence="5">Zn</strain>
    </source>
</reference>
<keyword evidence="2" id="KW-0378">Hydrolase</keyword>
<dbReference type="HOGENOM" id="CLU_2050301_0_0_1"/>
<dbReference type="GO" id="GO:0004553">
    <property type="term" value="F:hydrolase activity, hydrolyzing O-glycosyl compounds"/>
    <property type="evidence" value="ECO:0007669"/>
    <property type="project" value="InterPro"/>
</dbReference>
<dbReference type="OrthoDB" id="2139957at2759"/>
<dbReference type="InParanoid" id="A0A0C3GM09"/>
<name>A0A0C3GM09_OIDMZ</name>
<dbReference type="InterPro" id="IPR051795">
    <property type="entry name" value="Glycosyl_Hydrlase_43"/>
</dbReference>
<reference evidence="4 5" key="1">
    <citation type="submission" date="2014-04" db="EMBL/GenBank/DDBJ databases">
        <authorList>
            <consortium name="DOE Joint Genome Institute"/>
            <person name="Kuo A."/>
            <person name="Martino E."/>
            <person name="Perotto S."/>
            <person name="Kohler A."/>
            <person name="Nagy L.G."/>
            <person name="Floudas D."/>
            <person name="Copeland A."/>
            <person name="Barry K.W."/>
            <person name="Cichocki N."/>
            <person name="Veneault-Fourrey C."/>
            <person name="LaButti K."/>
            <person name="Lindquist E.A."/>
            <person name="Lipzen A."/>
            <person name="Lundell T."/>
            <person name="Morin E."/>
            <person name="Murat C."/>
            <person name="Sun H."/>
            <person name="Tunlid A."/>
            <person name="Henrissat B."/>
            <person name="Grigoriev I.V."/>
            <person name="Hibbett D.S."/>
            <person name="Martin F."/>
            <person name="Nordberg H.P."/>
            <person name="Cantor M.N."/>
            <person name="Hua S.X."/>
        </authorList>
    </citation>
    <scope>NUCLEOTIDE SEQUENCE [LARGE SCALE GENOMIC DNA]</scope>
    <source>
        <strain evidence="4 5">Zn</strain>
    </source>
</reference>
<dbReference type="STRING" id="913774.A0A0C3GM09"/>
<dbReference type="EMBL" id="KN832882">
    <property type="protein sequence ID" value="KIM97125.1"/>
    <property type="molecule type" value="Genomic_DNA"/>
</dbReference>
<evidence type="ECO:0000313" key="5">
    <source>
        <dbReference type="Proteomes" id="UP000054321"/>
    </source>
</evidence>
<keyword evidence="5" id="KW-1185">Reference proteome</keyword>
<evidence type="ECO:0000256" key="3">
    <source>
        <dbReference type="ARBA" id="ARBA00023295"/>
    </source>
</evidence>
<dbReference type="Gene3D" id="2.115.10.20">
    <property type="entry name" value="Glycosyl hydrolase domain, family 43"/>
    <property type="match status" value="1"/>
</dbReference>
<dbReference type="GO" id="GO:0005975">
    <property type="term" value="P:carbohydrate metabolic process"/>
    <property type="evidence" value="ECO:0007669"/>
    <property type="project" value="InterPro"/>
</dbReference>
<proteinExistence type="inferred from homology"/>
<evidence type="ECO:0000313" key="4">
    <source>
        <dbReference type="EMBL" id="KIM97125.1"/>
    </source>
</evidence>
<organism evidence="4 5">
    <name type="scientific">Oidiodendron maius (strain Zn)</name>
    <dbReference type="NCBI Taxonomy" id="913774"/>
    <lineage>
        <taxon>Eukaryota</taxon>
        <taxon>Fungi</taxon>
        <taxon>Dikarya</taxon>
        <taxon>Ascomycota</taxon>
        <taxon>Pezizomycotina</taxon>
        <taxon>Leotiomycetes</taxon>
        <taxon>Leotiomycetes incertae sedis</taxon>
        <taxon>Myxotrichaceae</taxon>
        <taxon>Oidiodendron</taxon>
    </lineage>
</organism>
<evidence type="ECO:0000256" key="1">
    <source>
        <dbReference type="ARBA" id="ARBA00009865"/>
    </source>
</evidence>
<dbReference type="Proteomes" id="UP000054321">
    <property type="component" value="Unassembled WGS sequence"/>
</dbReference>
<protein>
    <submittedName>
        <fullName evidence="4">Uncharacterized protein</fullName>
    </submittedName>
</protein>
<sequence>MDFLPKVRLHPLAHDDWALGGLTTLLRTEFRVALVSNLSYLTNVVPHPDGTLIAVGGLYAPTIRYHKRKFYIICTNVFDGHFENFFITCTDIRSNNWSDPIYFDFHGIDPSLFFDDDGRA</sequence>
<comment type="similarity">
    <text evidence="1">Belongs to the glycosyl hydrolase 43 family.</text>
</comment>
<gene>
    <name evidence="4" type="ORF">OIDMADRAFT_57763</name>
</gene>
<keyword evidence="3" id="KW-0326">Glycosidase</keyword>